<dbReference type="EMBL" id="JARQWQ010000022">
    <property type="protein sequence ID" value="KAK2564489.1"/>
    <property type="molecule type" value="Genomic_DNA"/>
</dbReference>
<name>A0AAD9QNN5_ACRCE</name>
<dbReference type="AlphaFoldDB" id="A0AAD9QNN5"/>
<accession>A0AAD9QNN5</accession>
<sequence>MAAEHRESEETAELLLERFKTREYNFYKGRKIVNVFRDGKKWYEVAIRVLENEEILRSVLFTTVYNALSKGKGKCRKMHVHGTSDCGKNFILLPLKISSRRYLPDKKEVKEAPQKADSREYEKTRWRKFSSKWQVGRPWLKDDENGVTYAKHKKSISDYKWLCDLDEAKGLTLGRTYRNINSCTTFIKYITRTAMDQVADEMKKA</sequence>
<keyword evidence="2" id="KW-1185">Reference proteome</keyword>
<dbReference type="Proteomes" id="UP001249851">
    <property type="component" value="Unassembled WGS sequence"/>
</dbReference>
<evidence type="ECO:0000313" key="1">
    <source>
        <dbReference type="EMBL" id="KAK2564489.1"/>
    </source>
</evidence>
<organism evidence="1 2">
    <name type="scientific">Acropora cervicornis</name>
    <name type="common">Staghorn coral</name>
    <dbReference type="NCBI Taxonomy" id="6130"/>
    <lineage>
        <taxon>Eukaryota</taxon>
        <taxon>Metazoa</taxon>
        <taxon>Cnidaria</taxon>
        <taxon>Anthozoa</taxon>
        <taxon>Hexacorallia</taxon>
        <taxon>Scleractinia</taxon>
        <taxon>Astrocoeniina</taxon>
        <taxon>Acroporidae</taxon>
        <taxon>Acropora</taxon>
    </lineage>
</organism>
<evidence type="ECO:0000313" key="2">
    <source>
        <dbReference type="Proteomes" id="UP001249851"/>
    </source>
</evidence>
<proteinExistence type="predicted"/>
<protein>
    <submittedName>
        <fullName evidence="1">Uncharacterized protein</fullName>
    </submittedName>
</protein>
<reference evidence="1" key="1">
    <citation type="journal article" date="2023" name="G3 (Bethesda)">
        <title>Whole genome assembly and annotation of the endangered Caribbean coral Acropora cervicornis.</title>
        <authorList>
            <person name="Selwyn J.D."/>
            <person name="Vollmer S.V."/>
        </authorList>
    </citation>
    <scope>NUCLEOTIDE SEQUENCE</scope>
    <source>
        <strain evidence="1">K2</strain>
    </source>
</reference>
<gene>
    <name evidence="1" type="ORF">P5673_011931</name>
</gene>
<comment type="caution">
    <text evidence="1">The sequence shown here is derived from an EMBL/GenBank/DDBJ whole genome shotgun (WGS) entry which is preliminary data.</text>
</comment>
<reference evidence="1" key="2">
    <citation type="journal article" date="2023" name="Science">
        <title>Genomic signatures of disease resistance in endangered staghorn corals.</title>
        <authorList>
            <person name="Vollmer S.V."/>
            <person name="Selwyn J.D."/>
            <person name="Despard B.A."/>
            <person name="Roesel C.L."/>
        </authorList>
    </citation>
    <scope>NUCLEOTIDE SEQUENCE</scope>
    <source>
        <strain evidence="1">K2</strain>
    </source>
</reference>